<dbReference type="Proteomes" id="UP000295578">
    <property type="component" value="Unassembled WGS sequence"/>
</dbReference>
<gene>
    <name evidence="1" type="ORF">E1293_34725</name>
</gene>
<proteinExistence type="predicted"/>
<accession>A0A4R5AKJ3</accession>
<organism evidence="1 2">
    <name type="scientific">Actinomadura darangshiensis</name>
    <dbReference type="NCBI Taxonomy" id="705336"/>
    <lineage>
        <taxon>Bacteria</taxon>
        <taxon>Bacillati</taxon>
        <taxon>Actinomycetota</taxon>
        <taxon>Actinomycetes</taxon>
        <taxon>Streptosporangiales</taxon>
        <taxon>Thermomonosporaceae</taxon>
        <taxon>Actinomadura</taxon>
    </lineage>
</organism>
<dbReference type="EMBL" id="SMKY01000233">
    <property type="protein sequence ID" value="TDD70572.1"/>
    <property type="molecule type" value="Genomic_DNA"/>
</dbReference>
<protein>
    <submittedName>
        <fullName evidence="1">Uncharacterized protein</fullName>
    </submittedName>
</protein>
<evidence type="ECO:0000313" key="1">
    <source>
        <dbReference type="EMBL" id="TDD70572.1"/>
    </source>
</evidence>
<dbReference type="AlphaFoldDB" id="A0A4R5AKJ3"/>
<dbReference type="OrthoDB" id="9881103at2"/>
<comment type="caution">
    <text evidence="1">The sequence shown here is derived from an EMBL/GenBank/DDBJ whole genome shotgun (WGS) entry which is preliminary data.</text>
</comment>
<sequence length="189" mass="20501">MGRAPAASAPAACFSKPAEEVPLDTAPVGRSAEIRGVAAALTGIAQRVASLDRALDRALRERTHAVAFVPARRHAAARALARLRAIDRAKDGIYEIDVDFSHELIEALSLISFRLDVLGGALVHVPSYDFPVDRSETRGWMRLIGRELGLDIGLVSRVDPDAIRRLHRDLAEAVEKAQVRVGMLLEDSP</sequence>
<dbReference type="RefSeq" id="WP_132202251.1">
    <property type="nucleotide sequence ID" value="NZ_SMKY01000233.1"/>
</dbReference>
<keyword evidence="2" id="KW-1185">Reference proteome</keyword>
<evidence type="ECO:0000313" key="2">
    <source>
        <dbReference type="Proteomes" id="UP000295578"/>
    </source>
</evidence>
<reference evidence="1 2" key="1">
    <citation type="submission" date="2019-03" db="EMBL/GenBank/DDBJ databases">
        <title>Draft genome sequences of novel Actinobacteria.</title>
        <authorList>
            <person name="Sahin N."/>
            <person name="Ay H."/>
            <person name="Saygin H."/>
        </authorList>
    </citation>
    <scope>NUCLEOTIDE SEQUENCE [LARGE SCALE GENOMIC DNA]</scope>
    <source>
        <strain evidence="1 2">DSM 45941</strain>
    </source>
</reference>
<name>A0A4R5AKJ3_9ACTN</name>